<feature type="domain" description="ABC transmembrane type-1" evidence="9">
    <location>
        <begin position="19"/>
        <end position="308"/>
    </location>
</feature>
<dbReference type="GO" id="GO:0016887">
    <property type="term" value="F:ATP hydrolysis activity"/>
    <property type="evidence" value="ECO:0007669"/>
    <property type="project" value="InterPro"/>
</dbReference>
<keyword evidence="4 10" id="KW-0067">ATP-binding</keyword>
<feature type="transmembrane region" description="Helical" evidence="7">
    <location>
        <begin position="41"/>
        <end position="62"/>
    </location>
</feature>
<dbReference type="CDD" id="cd18585">
    <property type="entry name" value="ABC_6TM_CydC"/>
    <property type="match status" value="1"/>
</dbReference>
<dbReference type="GO" id="GO:0005524">
    <property type="term" value="F:ATP binding"/>
    <property type="evidence" value="ECO:0007669"/>
    <property type="project" value="UniProtKB-KW"/>
</dbReference>
<dbReference type="GO" id="GO:0005886">
    <property type="term" value="C:plasma membrane"/>
    <property type="evidence" value="ECO:0007669"/>
    <property type="project" value="UniProtKB-SubCell"/>
</dbReference>
<name>A0A1N6RJ28_9GAMM</name>
<dbReference type="PROSITE" id="PS00211">
    <property type="entry name" value="ABC_TRANSPORTER_1"/>
    <property type="match status" value="1"/>
</dbReference>
<dbReference type="eggNOG" id="COG4987">
    <property type="taxonomic scope" value="Bacteria"/>
</dbReference>
<dbReference type="SUPFAM" id="SSF52540">
    <property type="entry name" value="P-loop containing nucleoside triphosphate hydrolases"/>
    <property type="match status" value="1"/>
</dbReference>
<evidence type="ECO:0000259" key="9">
    <source>
        <dbReference type="PROSITE" id="PS50929"/>
    </source>
</evidence>
<evidence type="ECO:0000256" key="7">
    <source>
        <dbReference type="SAM" id="Phobius"/>
    </source>
</evidence>
<dbReference type="GO" id="GO:0034775">
    <property type="term" value="P:glutathione transmembrane transport"/>
    <property type="evidence" value="ECO:0007669"/>
    <property type="project" value="InterPro"/>
</dbReference>
<organism evidence="10 11">
    <name type="scientific">Marinobacterium stanieri</name>
    <dbReference type="NCBI Taxonomy" id="49186"/>
    <lineage>
        <taxon>Bacteria</taxon>
        <taxon>Pseudomonadati</taxon>
        <taxon>Pseudomonadota</taxon>
        <taxon>Gammaproteobacteria</taxon>
        <taxon>Oceanospirillales</taxon>
        <taxon>Oceanospirillaceae</taxon>
        <taxon>Marinobacterium</taxon>
    </lineage>
</organism>
<dbReference type="InterPro" id="IPR011527">
    <property type="entry name" value="ABC1_TM_dom"/>
</dbReference>
<dbReference type="Pfam" id="PF00005">
    <property type="entry name" value="ABC_tran"/>
    <property type="match status" value="1"/>
</dbReference>
<dbReference type="InterPro" id="IPR003593">
    <property type="entry name" value="AAA+_ATPase"/>
</dbReference>
<feature type="transmembrane region" description="Helical" evidence="7">
    <location>
        <begin position="276"/>
        <end position="299"/>
    </location>
</feature>
<dbReference type="Gene3D" id="3.40.50.300">
    <property type="entry name" value="P-loop containing nucleotide triphosphate hydrolases"/>
    <property type="match status" value="1"/>
</dbReference>
<keyword evidence="6 7" id="KW-0472">Membrane</keyword>
<feature type="domain" description="ABC transporter" evidence="8">
    <location>
        <begin position="341"/>
        <end position="574"/>
    </location>
</feature>
<accession>A0A1N6RJ28</accession>
<keyword evidence="2 7" id="KW-0812">Transmembrane</keyword>
<evidence type="ECO:0000256" key="3">
    <source>
        <dbReference type="ARBA" id="ARBA00022741"/>
    </source>
</evidence>
<keyword evidence="11" id="KW-1185">Reference proteome</keyword>
<dbReference type="PANTHER" id="PTHR43394:SF1">
    <property type="entry name" value="ATP-BINDING CASSETTE SUB-FAMILY B MEMBER 10, MITOCHONDRIAL"/>
    <property type="match status" value="1"/>
</dbReference>
<evidence type="ECO:0000313" key="11">
    <source>
        <dbReference type="Proteomes" id="UP000186895"/>
    </source>
</evidence>
<dbReference type="SMART" id="SM00382">
    <property type="entry name" value="AAA"/>
    <property type="match status" value="1"/>
</dbReference>
<feature type="transmembrane region" description="Helical" evidence="7">
    <location>
        <begin position="135"/>
        <end position="158"/>
    </location>
</feature>
<dbReference type="Proteomes" id="UP000186895">
    <property type="component" value="Unassembled WGS sequence"/>
</dbReference>
<evidence type="ECO:0000259" key="8">
    <source>
        <dbReference type="PROSITE" id="PS50893"/>
    </source>
</evidence>
<dbReference type="GO" id="GO:0045454">
    <property type="term" value="P:cell redox homeostasis"/>
    <property type="evidence" value="ECO:0007669"/>
    <property type="project" value="InterPro"/>
</dbReference>
<dbReference type="EMBL" id="FTMN01000003">
    <property type="protein sequence ID" value="SIQ28722.1"/>
    <property type="molecule type" value="Genomic_DNA"/>
</dbReference>
<evidence type="ECO:0000313" key="10">
    <source>
        <dbReference type="EMBL" id="SIQ28722.1"/>
    </source>
</evidence>
<gene>
    <name evidence="10" type="ORF">SAMN05421647_103359</name>
</gene>
<reference evidence="10 11" key="1">
    <citation type="submission" date="2017-01" db="EMBL/GenBank/DDBJ databases">
        <authorList>
            <person name="Mah S.A."/>
            <person name="Swanson W.J."/>
            <person name="Moy G.W."/>
            <person name="Vacquier V.D."/>
        </authorList>
    </citation>
    <scope>NUCLEOTIDE SEQUENCE [LARGE SCALE GENOMIC DNA]</scope>
    <source>
        <strain evidence="10 11">DSM 7027</strain>
    </source>
</reference>
<dbReference type="InterPro" id="IPR039421">
    <property type="entry name" value="Type_1_exporter"/>
</dbReference>
<dbReference type="InterPro" id="IPR036640">
    <property type="entry name" value="ABC1_TM_sf"/>
</dbReference>
<dbReference type="Gene3D" id="1.20.1560.10">
    <property type="entry name" value="ABC transporter type 1, transmembrane domain"/>
    <property type="match status" value="1"/>
</dbReference>
<sequence>MRALVPFIRLMRAHLGWVVLGMLAGLLTLLASVGLLTLSGWFISATALAGVSLVTAQAFNYFTPGAGVRGFAILRTAGRYAERITTHEATFRLLAQLRVWFYTRLEALGPAHLQRYRSADLLNRLVSDVDALDNLYLRVLAPTFIAGLIGLLGVFFLSLFSVPVALVALAGLVLAGVGVPWLANRAGRRLGRRQVELTSLLRTELTGMVQGLADLSIYGGVDRVVQRTQKAERRLYSIQRRMALISGAASGLNTLIAGASTLLVLVIGVAMVQEEMIAPAMLAMLVFCVLALFEAVAPLPLAYQYLGRTAAAAERLQEVAEAEPEVVFPQAGVEPVAPGRIAFTDVSFRYQEAAPLALCDFNLTIEPGESVLILGHTGSGKSTLLNLLARFHDVTRGEVELSGTPVRDFSESQLRAQISTLSQPVELFAGTLADNLRLGNPAADDAALLEVLSIARLDQELGDRPLMYSVGESGGRLSGGQRKRVALARALLREAPILWLDEPTEGLDIDTERLVMQAVLGRCASQTLVVISHHLQMADQFDRVVILDAGRIVEQGRPAELAADTGSRFSELLEL</sequence>
<feature type="transmembrane region" description="Helical" evidence="7">
    <location>
        <begin position="12"/>
        <end position="35"/>
    </location>
</feature>
<evidence type="ECO:0000256" key="4">
    <source>
        <dbReference type="ARBA" id="ARBA00022840"/>
    </source>
</evidence>
<comment type="subcellular location">
    <subcellularLocation>
        <location evidence="1">Cell membrane</location>
        <topology evidence="1">Multi-pass membrane protein</topology>
    </subcellularLocation>
</comment>
<keyword evidence="3" id="KW-0547">Nucleotide-binding</keyword>
<evidence type="ECO:0000256" key="5">
    <source>
        <dbReference type="ARBA" id="ARBA00022989"/>
    </source>
</evidence>
<dbReference type="RefSeq" id="WP_076462513.1">
    <property type="nucleotide sequence ID" value="NZ_FTMN01000003.1"/>
</dbReference>
<dbReference type="PROSITE" id="PS50893">
    <property type="entry name" value="ABC_TRANSPORTER_2"/>
    <property type="match status" value="1"/>
</dbReference>
<keyword evidence="5 7" id="KW-1133">Transmembrane helix</keyword>
<dbReference type="GO" id="GO:0015421">
    <property type="term" value="F:ABC-type oligopeptide transporter activity"/>
    <property type="evidence" value="ECO:0007669"/>
    <property type="project" value="TreeGrafter"/>
</dbReference>
<dbReference type="InterPro" id="IPR014223">
    <property type="entry name" value="ABC_CydC/D"/>
</dbReference>
<dbReference type="Pfam" id="PF00664">
    <property type="entry name" value="ABC_membrane"/>
    <property type="match status" value="1"/>
</dbReference>
<evidence type="ECO:0000256" key="2">
    <source>
        <dbReference type="ARBA" id="ARBA00022692"/>
    </source>
</evidence>
<evidence type="ECO:0000256" key="1">
    <source>
        <dbReference type="ARBA" id="ARBA00004651"/>
    </source>
</evidence>
<dbReference type="InterPro" id="IPR003439">
    <property type="entry name" value="ABC_transporter-like_ATP-bd"/>
</dbReference>
<dbReference type="PROSITE" id="PS50929">
    <property type="entry name" value="ABC_TM1F"/>
    <property type="match status" value="1"/>
</dbReference>
<protein>
    <submittedName>
        <fullName evidence="10">ATP-binding cassette, subfamily C, CydC</fullName>
    </submittedName>
</protein>
<dbReference type="PANTHER" id="PTHR43394">
    <property type="entry name" value="ATP-DEPENDENT PERMEASE MDL1, MITOCHONDRIAL"/>
    <property type="match status" value="1"/>
</dbReference>
<dbReference type="SUPFAM" id="SSF90123">
    <property type="entry name" value="ABC transporter transmembrane region"/>
    <property type="match status" value="1"/>
</dbReference>
<dbReference type="NCBIfam" id="TIGR02868">
    <property type="entry name" value="CydC"/>
    <property type="match status" value="1"/>
</dbReference>
<evidence type="ECO:0000256" key="6">
    <source>
        <dbReference type="ARBA" id="ARBA00023136"/>
    </source>
</evidence>
<feature type="transmembrane region" description="Helical" evidence="7">
    <location>
        <begin position="243"/>
        <end position="270"/>
    </location>
</feature>
<dbReference type="InterPro" id="IPR027417">
    <property type="entry name" value="P-loop_NTPase"/>
</dbReference>
<proteinExistence type="predicted"/>
<dbReference type="InterPro" id="IPR017871">
    <property type="entry name" value="ABC_transporter-like_CS"/>
</dbReference>
<dbReference type="STRING" id="49186.SAMN05421647_103359"/>
<dbReference type="AlphaFoldDB" id="A0A1N6RJ28"/>
<feature type="transmembrane region" description="Helical" evidence="7">
    <location>
        <begin position="164"/>
        <end position="183"/>
    </location>
</feature>